<evidence type="ECO:0000313" key="6">
    <source>
        <dbReference type="EMBL" id="CAL1369665.1"/>
    </source>
</evidence>
<feature type="domain" description="Telomeric single stranded DNA binding POT1/Cdc13" evidence="5">
    <location>
        <begin position="9"/>
        <end position="144"/>
    </location>
</feature>
<dbReference type="InterPro" id="IPR028389">
    <property type="entry name" value="POT1"/>
</dbReference>
<dbReference type="SUPFAM" id="SSF50249">
    <property type="entry name" value="Nucleic acid-binding proteins"/>
    <property type="match status" value="2"/>
</dbReference>
<dbReference type="GO" id="GO:0032210">
    <property type="term" value="P:regulation of telomere maintenance via telomerase"/>
    <property type="evidence" value="ECO:0007669"/>
    <property type="project" value="TreeGrafter"/>
</dbReference>
<keyword evidence="4" id="KW-0238">DNA-binding</keyword>
<evidence type="ECO:0000259" key="5">
    <source>
        <dbReference type="SMART" id="SM00976"/>
    </source>
</evidence>
<dbReference type="InterPro" id="IPR011564">
    <property type="entry name" value="Telomer_end-bd_POT1/Cdc13"/>
</dbReference>
<evidence type="ECO:0000256" key="1">
    <source>
        <dbReference type="ARBA" id="ARBA00004574"/>
    </source>
</evidence>
<comment type="subcellular location">
    <subcellularLocation>
        <location evidence="1">Chromosome</location>
        <location evidence="1">Telomere</location>
    </subcellularLocation>
</comment>
<evidence type="ECO:0000313" key="7">
    <source>
        <dbReference type="Proteomes" id="UP001497516"/>
    </source>
</evidence>
<sequence length="466" mass="53400">MERRDDYKFLPIRDAITCINQKVSFIGAVVEFTFPRRSKGTDWCCSLKVVDQSHPKHGIVVNVFTATADDLPNVSALGDIVQFRRVVIKPHNGEVNALFNKKFSTFALYEGQDGPGFNPYQSSARFRMGELDSNFIASLRKWLVDFHLDEGLANNLSFLREITEGARVNIVCKVLHIYEYTNSEWMALIWDGTDCPPNIINAKLEEEKDNPLPLSPEPFPLPKDVLCTFPTVGTILRVMNDRGSEMQAVRLLNSGKWVKLFHLSCEVRGGSWYGLLTPFTKVQYTTESDRFVLACQKFHQDRLSNDLERMPYSSFPWCSRITEVDHDNVPFVTLMDIITYPKVTAKFRCIARVVASLPWGVEDFRSPLGIYRIRVTLEDPTARIHAFVYAEDGEKLFGGYPSLDILTRKRDKLLGITVTDNGKKIESPRNPPWIQLCLKSYYLDKSDAWRSRQYRIFGTKVLMDSH</sequence>
<evidence type="ECO:0000256" key="4">
    <source>
        <dbReference type="ARBA" id="ARBA00023125"/>
    </source>
</evidence>
<dbReference type="Pfam" id="PF02765">
    <property type="entry name" value="POT1"/>
    <property type="match status" value="1"/>
</dbReference>
<dbReference type="CDD" id="cd04497">
    <property type="entry name" value="hPOT1_OB1_like"/>
    <property type="match status" value="1"/>
</dbReference>
<dbReference type="SMART" id="SM00976">
    <property type="entry name" value="Telo_bind"/>
    <property type="match status" value="1"/>
</dbReference>
<dbReference type="AlphaFoldDB" id="A0AAV2DAW3"/>
<dbReference type="PANTHER" id="PTHR14513:SF0">
    <property type="entry name" value="PROTECTION OF TELOMERES PROTEIN 1"/>
    <property type="match status" value="1"/>
</dbReference>
<protein>
    <recommendedName>
        <fullName evidence="5">Telomeric single stranded DNA binding POT1/Cdc13 domain-containing protein</fullName>
    </recommendedName>
</protein>
<dbReference type="Pfam" id="PF25507">
    <property type="entry name" value="OB_POT1A"/>
    <property type="match status" value="1"/>
</dbReference>
<gene>
    <name evidence="6" type="ORF">LTRI10_LOCUS12156</name>
</gene>
<dbReference type="GO" id="GO:0016233">
    <property type="term" value="P:telomere capping"/>
    <property type="evidence" value="ECO:0007669"/>
    <property type="project" value="TreeGrafter"/>
</dbReference>
<accession>A0AAV2DAW3</accession>
<keyword evidence="7" id="KW-1185">Reference proteome</keyword>
<dbReference type="GO" id="GO:0010521">
    <property type="term" value="F:telomerase inhibitor activity"/>
    <property type="evidence" value="ECO:0007669"/>
    <property type="project" value="TreeGrafter"/>
</dbReference>
<dbReference type="InterPro" id="IPR057620">
    <property type="entry name" value="POT1A/B-like_OB"/>
</dbReference>
<proteinExistence type="predicted"/>
<keyword evidence="3" id="KW-0779">Telomere</keyword>
<organism evidence="6 7">
    <name type="scientific">Linum trigynum</name>
    <dbReference type="NCBI Taxonomy" id="586398"/>
    <lineage>
        <taxon>Eukaryota</taxon>
        <taxon>Viridiplantae</taxon>
        <taxon>Streptophyta</taxon>
        <taxon>Embryophyta</taxon>
        <taxon>Tracheophyta</taxon>
        <taxon>Spermatophyta</taxon>
        <taxon>Magnoliopsida</taxon>
        <taxon>eudicotyledons</taxon>
        <taxon>Gunneridae</taxon>
        <taxon>Pentapetalae</taxon>
        <taxon>rosids</taxon>
        <taxon>fabids</taxon>
        <taxon>Malpighiales</taxon>
        <taxon>Linaceae</taxon>
        <taxon>Linum</taxon>
    </lineage>
</organism>
<dbReference type="Gene3D" id="2.40.50.140">
    <property type="entry name" value="Nucleic acid-binding proteins"/>
    <property type="match status" value="2"/>
</dbReference>
<keyword evidence="2" id="KW-0158">Chromosome</keyword>
<dbReference type="GO" id="GO:0000783">
    <property type="term" value="C:nuclear telomere cap complex"/>
    <property type="evidence" value="ECO:0007669"/>
    <property type="project" value="TreeGrafter"/>
</dbReference>
<name>A0AAV2DAW3_9ROSI</name>
<dbReference type="GO" id="GO:0098505">
    <property type="term" value="F:G-rich strand telomeric DNA binding"/>
    <property type="evidence" value="ECO:0007669"/>
    <property type="project" value="TreeGrafter"/>
</dbReference>
<dbReference type="Proteomes" id="UP001497516">
    <property type="component" value="Chromosome 2"/>
</dbReference>
<evidence type="ECO:0000256" key="2">
    <source>
        <dbReference type="ARBA" id="ARBA00022454"/>
    </source>
</evidence>
<dbReference type="PANTHER" id="PTHR14513">
    <property type="entry name" value="PROTECTION OF TELOMERES 1"/>
    <property type="match status" value="1"/>
</dbReference>
<dbReference type="InterPro" id="IPR012340">
    <property type="entry name" value="NA-bd_OB-fold"/>
</dbReference>
<reference evidence="6 7" key="1">
    <citation type="submission" date="2024-04" db="EMBL/GenBank/DDBJ databases">
        <authorList>
            <person name="Fracassetti M."/>
        </authorList>
    </citation>
    <scope>NUCLEOTIDE SEQUENCE [LARGE SCALE GENOMIC DNA]</scope>
</reference>
<evidence type="ECO:0000256" key="3">
    <source>
        <dbReference type="ARBA" id="ARBA00022895"/>
    </source>
</evidence>
<dbReference type="EMBL" id="OZ034815">
    <property type="protein sequence ID" value="CAL1369665.1"/>
    <property type="molecule type" value="Genomic_DNA"/>
</dbReference>